<protein>
    <submittedName>
        <fullName evidence="3">Glucose 1-dehydrogenase</fullName>
        <ecNumber evidence="3">1.1.1.47</ecNumber>
    </submittedName>
</protein>
<gene>
    <name evidence="3" type="ORF">IC621_14870</name>
</gene>
<dbReference type="PANTHER" id="PTHR24321:SF8">
    <property type="entry name" value="ESTRADIOL 17-BETA-DEHYDROGENASE 8-RELATED"/>
    <property type="match status" value="1"/>
</dbReference>
<dbReference type="Gene3D" id="3.40.50.720">
    <property type="entry name" value="NAD(P)-binding Rossmann-like Domain"/>
    <property type="match status" value="1"/>
</dbReference>
<dbReference type="Proteomes" id="UP000626844">
    <property type="component" value="Unassembled WGS sequence"/>
</dbReference>
<dbReference type="FunFam" id="3.40.50.720:FF:000084">
    <property type="entry name" value="Short-chain dehydrogenase reductase"/>
    <property type="match status" value="1"/>
</dbReference>
<proteinExistence type="inferred from homology"/>
<dbReference type="EMBL" id="JACXAI010000019">
    <property type="protein sequence ID" value="MBD1381519.1"/>
    <property type="molecule type" value="Genomic_DNA"/>
</dbReference>
<dbReference type="PROSITE" id="PS00061">
    <property type="entry name" value="ADH_SHORT"/>
    <property type="match status" value="1"/>
</dbReference>
<dbReference type="CDD" id="cd05233">
    <property type="entry name" value="SDR_c"/>
    <property type="match status" value="1"/>
</dbReference>
<keyword evidence="4" id="KW-1185">Reference proteome</keyword>
<dbReference type="InterPro" id="IPR002347">
    <property type="entry name" value="SDR_fam"/>
</dbReference>
<dbReference type="GO" id="GO:0008206">
    <property type="term" value="P:bile acid metabolic process"/>
    <property type="evidence" value="ECO:0007669"/>
    <property type="project" value="UniProtKB-ARBA"/>
</dbReference>
<reference evidence="3" key="1">
    <citation type="submission" date="2020-09" db="EMBL/GenBank/DDBJ databases">
        <title>A novel bacterium of genus Bacillus, isolated from South China Sea.</title>
        <authorList>
            <person name="Huang H."/>
            <person name="Mo K."/>
            <person name="Hu Y."/>
        </authorList>
    </citation>
    <scope>NUCLEOTIDE SEQUENCE</scope>
    <source>
        <strain evidence="3">IB182487</strain>
    </source>
</reference>
<dbReference type="RefSeq" id="WP_191159115.1">
    <property type="nucleotide sequence ID" value="NZ_JACXAI010000019.1"/>
</dbReference>
<accession>A0A926NH73</accession>
<dbReference type="PANTHER" id="PTHR24321">
    <property type="entry name" value="DEHYDROGENASES, SHORT CHAIN"/>
    <property type="match status" value="1"/>
</dbReference>
<keyword evidence="2 3" id="KW-0560">Oxidoreductase</keyword>
<evidence type="ECO:0000313" key="3">
    <source>
        <dbReference type="EMBL" id="MBD1381519.1"/>
    </source>
</evidence>
<dbReference type="InterPro" id="IPR036291">
    <property type="entry name" value="NAD(P)-bd_dom_sf"/>
</dbReference>
<sequence>MMVLDKVVIITGAAGVIGQATVRLFAKEGAKLVLVDLFKKDIEHAVRKSALKEGDYLIVEADVTNEEDVENYIQQTLDTFGRVDVLFNNAGIEGEVSNITDTSVTNMSNVLNVNVIGVFLGLKHALRVMEKQNSGSIINTASDAGLSSAAGLGAYVASKHAVIGLTKTAALESAGTGVRVNAICPSSINSRLMRSLEEGTDNPMQAREEYESKIPMKRYGEPEEVAQVVLFLASDRASFVTGSHYNVDGGRLAK</sequence>
<dbReference type="EC" id="1.1.1.47" evidence="3"/>
<evidence type="ECO:0000256" key="1">
    <source>
        <dbReference type="ARBA" id="ARBA00006484"/>
    </source>
</evidence>
<evidence type="ECO:0000313" key="4">
    <source>
        <dbReference type="Proteomes" id="UP000626844"/>
    </source>
</evidence>
<comment type="similarity">
    <text evidence="1">Belongs to the short-chain dehydrogenases/reductases (SDR) family.</text>
</comment>
<organism evidence="3 4">
    <name type="scientific">Metabacillus arenae</name>
    <dbReference type="NCBI Taxonomy" id="2771434"/>
    <lineage>
        <taxon>Bacteria</taxon>
        <taxon>Bacillati</taxon>
        <taxon>Bacillota</taxon>
        <taxon>Bacilli</taxon>
        <taxon>Bacillales</taxon>
        <taxon>Bacillaceae</taxon>
        <taxon>Metabacillus</taxon>
    </lineage>
</organism>
<dbReference type="PRINTS" id="PR00081">
    <property type="entry name" value="GDHRDH"/>
</dbReference>
<name>A0A926NH73_9BACI</name>
<dbReference type="InterPro" id="IPR020904">
    <property type="entry name" value="Sc_DH/Rdtase_CS"/>
</dbReference>
<dbReference type="NCBIfam" id="NF005559">
    <property type="entry name" value="PRK07231.1"/>
    <property type="match status" value="1"/>
</dbReference>
<dbReference type="PRINTS" id="PR00080">
    <property type="entry name" value="SDRFAMILY"/>
</dbReference>
<dbReference type="Pfam" id="PF13561">
    <property type="entry name" value="adh_short_C2"/>
    <property type="match status" value="1"/>
</dbReference>
<comment type="caution">
    <text evidence="3">The sequence shown here is derived from an EMBL/GenBank/DDBJ whole genome shotgun (WGS) entry which is preliminary data.</text>
</comment>
<dbReference type="SUPFAM" id="SSF51735">
    <property type="entry name" value="NAD(P)-binding Rossmann-fold domains"/>
    <property type="match status" value="1"/>
</dbReference>
<dbReference type="AlphaFoldDB" id="A0A926NH73"/>
<evidence type="ECO:0000256" key="2">
    <source>
        <dbReference type="ARBA" id="ARBA00023002"/>
    </source>
</evidence>
<dbReference type="GO" id="GO:0047936">
    <property type="term" value="F:glucose 1-dehydrogenase [NAD(P)+] activity"/>
    <property type="evidence" value="ECO:0007669"/>
    <property type="project" value="UniProtKB-EC"/>
</dbReference>